<proteinExistence type="predicted"/>
<dbReference type="InterPro" id="IPR050237">
    <property type="entry name" value="ATP-dep_AMP-bd_enzyme"/>
</dbReference>
<name>A0AAU7M0H9_9BURK</name>
<dbReference type="PANTHER" id="PTHR43767:SF7">
    <property type="entry name" value="MEDIUM_LONG-CHAIN-FATTY-ACID--COA LIGASE FADD8"/>
    <property type="match status" value="1"/>
</dbReference>
<dbReference type="Pfam" id="PF13193">
    <property type="entry name" value="AMP-binding_C"/>
    <property type="match status" value="1"/>
</dbReference>
<evidence type="ECO:0000259" key="2">
    <source>
        <dbReference type="Pfam" id="PF13193"/>
    </source>
</evidence>
<evidence type="ECO:0000259" key="1">
    <source>
        <dbReference type="Pfam" id="PF00501"/>
    </source>
</evidence>
<sequence>MINVRDSMRRSANWHRDKLAIISGDRHLTFGEAWDRGLRLANALLDLGLKPKDKVAVLEENCLEASDFLIGTTIGNFIRVPLYKKNAPEAHAHMIRNTGCKALVVDAKHLHEVAGIKEAVPSLQHIIIRDENYESWLASHDNRDPNPEIALDDYHVIRHSGGTTGLPKGMGFTHRAWMNMERDWTYRLPTMEEGDCCVHVGPISHGSGFLFLPLWISGGYNILESKFEVGRVLDLLSEHGGYMFAVPTIISDLVAEADNLNRDFTKLKAIVIGGSPMLPQTALKARRVFGDVLHQMYGQTEATPVVWMTSREWFSNIAGSEPLVAAGKIMPFARVEIRDENNQPVEAGAVGELALQTDGQISEIWDAPELTKQRIVDGWILTGDVGRIDENGYLYLSDRKDDLIISGGFNIWPAELELVIGDLPQVREVVVVRAPHKRFGETPAAVIVLHEGASLQESEVIETCEKRLGKLKRPSIVVFREQLLPRTPVGKIRRNEVRKEFWSGSGFTMGGS</sequence>
<dbReference type="InterPro" id="IPR042099">
    <property type="entry name" value="ANL_N_sf"/>
</dbReference>
<protein>
    <submittedName>
        <fullName evidence="3">AMP-binding protein</fullName>
    </submittedName>
</protein>
<organism evidence="3">
    <name type="scientific">Polaromonas hydrogenivorans</name>
    <dbReference type="NCBI Taxonomy" id="335476"/>
    <lineage>
        <taxon>Bacteria</taxon>
        <taxon>Pseudomonadati</taxon>
        <taxon>Pseudomonadota</taxon>
        <taxon>Betaproteobacteria</taxon>
        <taxon>Burkholderiales</taxon>
        <taxon>Comamonadaceae</taxon>
        <taxon>Polaromonas</taxon>
    </lineage>
</organism>
<dbReference type="AlphaFoldDB" id="A0AAU7M0H9"/>
<dbReference type="GO" id="GO:0016877">
    <property type="term" value="F:ligase activity, forming carbon-sulfur bonds"/>
    <property type="evidence" value="ECO:0007669"/>
    <property type="project" value="UniProtKB-ARBA"/>
</dbReference>
<feature type="domain" description="AMP-binding enzyme C-terminal" evidence="2">
    <location>
        <begin position="415"/>
        <end position="491"/>
    </location>
</feature>
<dbReference type="Gene3D" id="3.40.50.12780">
    <property type="entry name" value="N-terminal domain of ligase-like"/>
    <property type="match status" value="1"/>
</dbReference>
<keyword evidence="3" id="KW-0614">Plasmid</keyword>
<dbReference type="PROSITE" id="PS00455">
    <property type="entry name" value="AMP_BINDING"/>
    <property type="match status" value="1"/>
</dbReference>
<accession>A0AAU7M0H9</accession>
<dbReference type="Gene3D" id="3.30.300.30">
    <property type="match status" value="1"/>
</dbReference>
<reference evidence="3" key="1">
    <citation type="submission" date="2024-05" db="EMBL/GenBank/DDBJ databases">
        <authorList>
            <person name="Bunk B."/>
            <person name="Swiderski J."/>
            <person name="Sproer C."/>
            <person name="Thiel V."/>
        </authorList>
    </citation>
    <scope>NUCLEOTIDE SEQUENCE</scope>
    <source>
        <strain evidence="3">DSM 17735</strain>
        <plasmid evidence="3">p4</plasmid>
    </source>
</reference>
<feature type="domain" description="AMP-dependent synthetase/ligase" evidence="1">
    <location>
        <begin position="9"/>
        <end position="359"/>
    </location>
</feature>
<dbReference type="EMBL" id="CP157679">
    <property type="protein sequence ID" value="XBP73233.1"/>
    <property type="molecule type" value="Genomic_DNA"/>
</dbReference>
<dbReference type="Pfam" id="PF00501">
    <property type="entry name" value="AMP-binding"/>
    <property type="match status" value="1"/>
</dbReference>
<dbReference type="SUPFAM" id="SSF56801">
    <property type="entry name" value="Acetyl-CoA synthetase-like"/>
    <property type="match status" value="1"/>
</dbReference>
<dbReference type="InterPro" id="IPR000873">
    <property type="entry name" value="AMP-dep_synth/lig_dom"/>
</dbReference>
<geneLocation type="plasmid" evidence="3">
    <name>p4</name>
</geneLocation>
<dbReference type="InterPro" id="IPR045851">
    <property type="entry name" value="AMP-bd_C_sf"/>
</dbReference>
<gene>
    <name evidence="3" type="ORF">ABLV49_25085</name>
</gene>
<dbReference type="RefSeq" id="WP_349283294.1">
    <property type="nucleotide sequence ID" value="NZ_CBCSCU010000015.1"/>
</dbReference>
<dbReference type="InterPro" id="IPR020845">
    <property type="entry name" value="AMP-binding_CS"/>
</dbReference>
<dbReference type="InterPro" id="IPR025110">
    <property type="entry name" value="AMP-bd_C"/>
</dbReference>
<dbReference type="PANTHER" id="PTHR43767">
    <property type="entry name" value="LONG-CHAIN-FATTY-ACID--COA LIGASE"/>
    <property type="match status" value="1"/>
</dbReference>
<evidence type="ECO:0000313" key="3">
    <source>
        <dbReference type="EMBL" id="XBP73233.1"/>
    </source>
</evidence>